<accession>A0AAW7XK76</accession>
<dbReference type="Gene3D" id="3.40.50.720">
    <property type="entry name" value="NAD(P)-binding Rossmann-like Domain"/>
    <property type="match status" value="1"/>
</dbReference>
<keyword evidence="2" id="KW-0520">NAD</keyword>
<dbReference type="SUPFAM" id="SSF51735">
    <property type="entry name" value="NAD(P)-binding Rossmann-fold domains"/>
    <property type="match status" value="1"/>
</dbReference>
<dbReference type="EMBL" id="JAUOPG010000009">
    <property type="protein sequence ID" value="MDO6454637.1"/>
    <property type="molecule type" value="Genomic_DNA"/>
</dbReference>
<dbReference type="Pfam" id="PF01232">
    <property type="entry name" value="Mannitol_dh"/>
    <property type="match status" value="1"/>
</dbReference>
<keyword evidence="1 6" id="KW-0560">Oxidoreductase</keyword>
<gene>
    <name evidence="6" type="ORF">Q4490_13770</name>
    <name evidence="7" type="ORF">Q8W30_06165</name>
</gene>
<name>A0AAW7XK76_9GAMM</name>
<evidence type="ECO:0000313" key="7">
    <source>
        <dbReference type="EMBL" id="MDP2522154.1"/>
    </source>
</evidence>
<dbReference type="Proteomes" id="UP001169862">
    <property type="component" value="Unassembled WGS sequence"/>
</dbReference>
<evidence type="ECO:0000313" key="6">
    <source>
        <dbReference type="EMBL" id="MDO6454637.1"/>
    </source>
</evidence>
<evidence type="ECO:0000313" key="9">
    <source>
        <dbReference type="Proteomes" id="UP001177341"/>
    </source>
</evidence>
<dbReference type="PANTHER" id="PTHR43362">
    <property type="entry name" value="MANNITOL DEHYDROGENASE DSF1-RELATED"/>
    <property type="match status" value="1"/>
</dbReference>
<organism evidence="6 8">
    <name type="scientific">Neptunomonas phycophila</name>
    <dbReference type="NCBI Taxonomy" id="1572645"/>
    <lineage>
        <taxon>Bacteria</taxon>
        <taxon>Pseudomonadati</taxon>
        <taxon>Pseudomonadota</taxon>
        <taxon>Gammaproteobacteria</taxon>
        <taxon>Oceanospirillales</taxon>
        <taxon>Oceanospirillaceae</taxon>
        <taxon>Neptunomonas</taxon>
    </lineage>
</organism>
<dbReference type="EC" id="1.1.1.-" evidence="6"/>
<dbReference type="Pfam" id="PF08125">
    <property type="entry name" value="Mannitol_dh_C"/>
    <property type="match status" value="1"/>
</dbReference>
<dbReference type="InterPro" id="IPR036291">
    <property type="entry name" value="NAD(P)-bd_dom_sf"/>
</dbReference>
<keyword evidence="9" id="KW-1185">Reference proteome</keyword>
<dbReference type="SUPFAM" id="SSF48179">
    <property type="entry name" value="6-phosphogluconate dehydrogenase C-terminal domain-like"/>
    <property type="match status" value="1"/>
</dbReference>
<dbReference type="InterPro" id="IPR000669">
    <property type="entry name" value="Mannitol_DH"/>
</dbReference>
<dbReference type="PROSITE" id="PS00974">
    <property type="entry name" value="MANNITOL_DHGENASE"/>
    <property type="match status" value="1"/>
</dbReference>
<comment type="similarity">
    <text evidence="3">Belongs to the mannitol dehydrogenase family. UxuB subfamily.</text>
</comment>
<dbReference type="InterPro" id="IPR013131">
    <property type="entry name" value="Mannitol_DH_N"/>
</dbReference>
<dbReference type="FunFam" id="3.40.50.720:FF:000129">
    <property type="entry name" value="D-mannonate oxidoreductase"/>
    <property type="match status" value="1"/>
</dbReference>
<feature type="domain" description="Mannitol dehydrogenase N-terminal" evidence="4">
    <location>
        <begin position="28"/>
        <end position="278"/>
    </location>
</feature>
<dbReference type="InterPro" id="IPR050988">
    <property type="entry name" value="Mannitol_DH/Oxidoreductase"/>
</dbReference>
<evidence type="ECO:0000259" key="4">
    <source>
        <dbReference type="Pfam" id="PF01232"/>
    </source>
</evidence>
<reference evidence="6" key="1">
    <citation type="submission" date="2023-07" db="EMBL/GenBank/DDBJ databases">
        <title>Genome content predicts the carbon catabolic preferences of heterotrophic bacteria.</title>
        <authorList>
            <person name="Gralka M."/>
        </authorList>
    </citation>
    <scope>NUCLEOTIDE SEQUENCE</scope>
    <source>
        <strain evidence="7">5G01</strain>
        <strain evidence="6">I2M16</strain>
    </source>
</reference>
<dbReference type="GO" id="GO:0016616">
    <property type="term" value="F:oxidoreductase activity, acting on the CH-OH group of donors, NAD or NADP as acceptor"/>
    <property type="evidence" value="ECO:0007669"/>
    <property type="project" value="TreeGrafter"/>
</dbReference>
<proteinExistence type="inferred from homology"/>
<dbReference type="Proteomes" id="UP001177341">
    <property type="component" value="Unassembled WGS sequence"/>
</dbReference>
<sequence>MKITQAALAQLPNSIIKPAYDRAATSAGIVHFGVGGFHRAHQAIYTEMLLNLGKAQTWRICGAGVREADRSMRDALAAQDYLYTLYELGDGENTDIQTVGVINNFLVVQDDREELLATLSSPSTRIVSLTVTEGGYFTDDSTGQFKASHPDVLHDLQHPATPNTVFGLMTEALARRRDAGVAPFTVMSCDNLPHNGDVVRKALLSFSALRDSDLHDWIAENVTFPNAMVDRITPMTSDAHKQQLLDETGIEDAWPVVAEPFLQWVVEDKFCNGRPEWETVGVQFTSDVTPYEEMKIGLLNGSHLAMTYLGALLGYEFAHETMEDELLCAYVRQYMDLDVTPLLADVPGIDLTEYKDTLIKRFSNRAICDQLARICSDGAAKLPKFVLTTLRGQIQAGAPLDRTALIVAAWAHYLNGVDEKGNHYPIVDPQSEVLKLAVADKSALVENILALEDVFGSDIPKSTAFVEAFTCQLERLQSQGVHATLKQVLNL</sequence>
<dbReference type="InterPro" id="IPR008927">
    <property type="entry name" value="6-PGluconate_DH-like_C_sf"/>
</dbReference>
<dbReference type="PRINTS" id="PR00084">
    <property type="entry name" value="MTLDHDRGNASE"/>
</dbReference>
<evidence type="ECO:0000256" key="1">
    <source>
        <dbReference type="ARBA" id="ARBA00023002"/>
    </source>
</evidence>
<evidence type="ECO:0000313" key="8">
    <source>
        <dbReference type="Proteomes" id="UP001169862"/>
    </source>
</evidence>
<evidence type="ECO:0000256" key="2">
    <source>
        <dbReference type="ARBA" id="ARBA00023027"/>
    </source>
</evidence>
<dbReference type="RefSeq" id="WP_290036594.1">
    <property type="nucleotide sequence ID" value="NZ_JAUOPG010000009.1"/>
</dbReference>
<evidence type="ECO:0000259" key="5">
    <source>
        <dbReference type="Pfam" id="PF08125"/>
    </source>
</evidence>
<dbReference type="InterPro" id="IPR013328">
    <property type="entry name" value="6PGD_dom2"/>
</dbReference>
<feature type="domain" description="Mannitol dehydrogenase C-terminal" evidence="5">
    <location>
        <begin position="287"/>
        <end position="476"/>
    </location>
</feature>
<dbReference type="AlphaFoldDB" id="A0AAW7XK76"/>
<dbReference type="EMBL" id="JAUYVO010000003">
    <property type="protein sequence ID" value="MDP2522154.1"/>
    <property type="molecule type" value="Genomic_DNA"/>
</dbReference>
<dbReference type="InterPro" id="IPR023027">
    <property type="entry name" value="Mannitol_DH_CS"/>
</dbReference>
<evidence type="ECO:0000256" key="3">
    <source>
        <dbReference type="ARBA" id="ARBA00061451"/>
    </source>
</evidence>
<dbReference type="GO" id="GO:0019594">
    <property type="term" value="P:mannitol metabolic process"/>
    <property type="evidence" value="ECO:0007669"/>
    <property type="project" value="InterPro"/>
</dbReference>
<dbReference type="PANTHER" id="PTHR43362:SF1">
    <property type="entry name" value="MANNITOL DEHYDROGENASE 2-RELATED"/>
    <property type="match status" value="1"/>
</dbReference>
<dbReference type="InterPro" id="IPR013118">
    <property type="entry name" value="Mannitol_DH_C"/>
</dbReference>
<protein>
    <submittedName>
        <fullName evidence="6">Mannitol dehydrogenase family protein</fullName>
        <ecNumber evidence="6">1.1.1.-</ecNumber>
    </submittedName>
</protein>
<comment type="caution">
    <text evidence="6">The sequence shown here is derived from an EMBL/GenBank/DDBJ whole genome shotgun (WGS) entry which is preliminary data.</text>
</comment>
<dbReference type="Gene3D" id="1.10.1040.10">
    <property type="entry name" value="N-(1-d-carboxylethyl)-l-norvaline Dehydrogenase, domain 2"/>
    <property type="match status" value="1"/>
</dbReference>